<dbReference type="EMBL" id="UINC01050228">
    <property type="protein sequence ID" value="SVB62942.1"/>
    <property type="molecule type" value="Genomic_DNA"/>
</dbReference>
<evidence type="ECO:0000313" key="1">
    <source>
        <dbReference type="EMBL" id="SVB62942.1"/>
    </source>
</evidence>
<protein>
    <submittedName>
        <fullName evidence="1">Uncharacterized protein</fullName>
    </submittedName>
</protein>
<accession>A0A382FJX9</accession>
<proteinExistence type="predicted"/>
<organism evidence="1">
    <name type="scientific">marine metagenome</name>
    <dbReference type="NCBI Taxonomy" id="408172"/>
    <lineage>
        <taxon>unclassified sequences</taxon>
        <taxon>metagenomes</taxon>
        <taxon>ecological metagenomes</taxon>
    </lineage>
</organism>
<sequence>MGTPLSIQTKFSSPKVALNSVEVNRNLGDS</sequence>
<gene>
    <name evidence="1" type="ORF">METZ01_LOCUS215796</name>
</gene>
<dbReference type="AlphaFoldDB" id="A0A382FJX9"/>
<name>A0A382FJX9_9ZZZZ</name>
<reference evidence="1" key="1">
    <citation type="submission" date="2018-05" db="EMBL/GenBank/DDBJ databases">
        <authorList>
            <person name="Lanie J.A."/>
            <person name="Ng W.-L."/>
            <person name="Kazmierczak K.M."/>
            <person name="Andrzejewski T.M."/>
            <person name="Davidsen T.M."/>
            <person name="Wayne K.J."/>
            <person name="Tettelin H."/>
            <person name="Glass J.I."/>
            <person name="Rusch D."/>
            <person name="Podicherti R."/>
            <person name="Tsui H.-C.T."/>
            <person name="Winkler M.E."/>
        </authorList>
    </citation>
    <scope>NUCLEOTIDE SEQUENCE</scope>
</reference>